<feature type="region of interest" description="Disordered" evidence="1">
    <location>
        <begin position="1"/>
        <end position="21"/>
    </location>
</feature>
<sequence>DPFTSNTVTSRRHSSPLKPPITYERPLLSLQLSIGVNRPSLHCSTVSSFAPGAEQPPTTVDRPSILTTAGDLLGVVSEEVSSRLDRTRHCPPSHETSTFSTLLSGLSSLAAAQPPATKKIDE</sequence>
<keyword evidence="3" id="KW-1185">Reference proteome</keyword>
<protein>
    <submittedName>
        <fullName evidence="2">Uncharacterized protein</fullName>
    </submittedName>
</protein>
<organism evidence="2 3">
    <name type="scientific">Pristionchus entomophagus</name>
    <dbReference type="NCBI Taxonomy" id="358040"/>
    <lineage>
        <taxon>Eukaryota</taxon>
        <taxon>Metazoa</taxon>
        <taxon>Ecdysozoa</taxon>
        <taxon>Nematoda</taxon>
        <taxon>Chromadorea</taxon>
        <taxon>Rhabditida</taxon>
        <taxon>Rhabditina</taxon>
        <taxon>Diplogasteromorpha</taxon>
        <taxon>Diplogasteroidea</taxon>
        <taxon>Neodiplogasteridae</taxon>
        <taxon>Pristionchus</taxon>
    </lineage>
</organism>
<feature type="non-terminal residue" evidence="2">
    <location>
        <position position="122"/>
    </location>
</feature>
<comment type="caution">
    <text evidence="2">The sequence shown here is derived from an EMBL/GenBank/DDBJ whole genome shotgun (WGS) entry which is preliminary data.</text>
</comment>
<dbReference type="EMBL" id="BTSX01000005">
    <property type="protein sequence ID" value="GMT01305.1"/>
    <property type="molecule type" value="Genomic_DNA"/>
</dbReference>
<dbReference type="Proteomes" id="UP001432027">
    <property type="component" value="Unassembled WGS sequence"/>
</dbReference>
<name>A0AAV5U4W0_9BILA</name>
<feature type="non-terminal residue" evidence="2">
    <location>
        <position position="1"/>
    </location>
</feature>
<evidence type="ECO:0000313" key="2">
    <source>
        <dbReference type="EMBL" id="GMT01305.1"/>
    </source>
</evidence>
<proteinExistence type="predicted"/>
<evidence type="ECO:0000256" key="1">
    <source>
        <dbReference type="SAM" id="MobiDB-lite"/>
    </source>
</evidence>
<gene>
    <name evidence="2" type="ORF">PENTCL1PPCAC_23479</name>
</gene>
<accession>A0AAV5U4W0</accession>
<evidence type="ECO:0000313" key="3">
    <source>
        <dbReference type="Proteomes" id="UP001432027"/>
    </source>
</evidence>
<dbReference type="AlphaFoldDB" id="A0AAV5U4W0"/>
<reference evidence="2" key="1">
    <citation type="submission" date="2023-10" db="EMBL/GenBank/DDBJ databases">
        <title>Genome assembly of Pristionchus species.</title>
        <authorList>
            <person name="Yoshida K."/>
            <person name="Sommer R.J."/>
        </authorList>
    </citation>
    <scope>NUCLEOTIDE SEQUENCE</scope>
    <source>
        <strain evidence="2">RS0144</strain>
    </source>
</reference>